<evidence type="ECO:0000313" key="3">
    <source>
        <dbReference type="Proteomes" id="UP001055439"/>
    </source>
</evidence>
<evidence type="ECO:0000259" key="1">
    <source>
        <dbReference type="PROSITE" id="PS50181"/>
    </source>
</evidence>
<dbReference type="PANTHER" id="PTHR38926:SF13">
    <property type="entry name" value="F-BOX DOMAIN CONTAINING PROTEIN, EXPRESSED"/>
    <property type="match status" value="1"/>
</dbReference>
<evidence type="ECO:0000313" key="2">
    <source>
        <dbReference type="EMBL" id="URD77096.1"/>
    </source>
</evidence>
<organism evidence="2 3">
    <name type="scientific">Musa troglodytarum</name>
    <name type="common">fe'i banana</name>
    <dbReference type="NCBI Taxonomy" id="320322"/>
    <lineage>
        <taxon>Eukaryota</taxon>
        <taxon>Viridiplantae</taxon>
        <taxon>Streptophyta</taxon>
        <taxon>Embryophyta</taxon>
        <taxon>Tracheophyta</taxon>
        <taxon>Spermatophyta</taxon>
        <taxon>Magnoliopsida</taxon>
        <taxon>Liliopsida</taxon>
        <taxon>Zingiberales</taxon>
        <taxon>Musaceae</taxon>
        <taxon>Musa</taxon>
    </lineage>
</organism>
<dbReference type="InterPro" id="IPR032675">
    <property type="entry name" value="LRR_dom_sf"/>
</dbReference>
<name>A0A9E7EH94_9LILI</name>
<dbReference type="PANTHER" id="PTHR38926">
    <property type="entry name" value="F-BOX DOMAIN CONTAINING PROTEIN, EXPRESSED"/>
    <property type="match status" value="1"/>
</dbReference>
<dbReference type="Proteomes" id="UP001055439">
    <property type="component" value="Chromosome 1"/>
</dbReference>
<protein>
    <submittedName>
        <fullName evidence="2">FBOX</fullName>
    </submittedName>
</protein>
<feature type="domain" description="F-box" evidence="1">
    <location>
        <begin position="9"/>
        <end position="55"/>
    </location>
</feature>
<dbReference type="SUPFAM" id="SSF52047">
    <property type="entry name" value="RNI-like"/>
    <property type="match status" value="1"/>
</dbReference>
<accession>A0A9E7EH94</accession>
<proteinExistence type="predicted"/>
<dbReference type="Pfam" id="PF12937">
    <property type="entry name" value="F-box-like"/>
    <property type="match status" value="1"/>
</dbReference>
<dbReference type="SUPFAM" id="SSF81383">
    <property type="entry name" value="F-box domain"/>
    <property type="match status" value="1"/>
</dbReference>
<dbReference type="Gene3D" id="3.80.10.10">
    <property type="entry name" value="Ribonuclease Inhibitor"/>
    <property type="match status" value="1"/>
</dbReference>
<dbReference type="InterPro" id="IPR036047">
    <property type="entry name" value="F-box-like_dom_sf"/>
</dbReference>
<reference evidence="2" key="1">
    <citation type="submission" date="2022-05" db="EMBL/GenBank/DDBJ databases">
        <title>The Musa troglodytarum L. genome provides insights into the mechanism of non-climacteric behaviour and enrichment of carotenoids.</title>
        <authorList>
            <person name="Wang J."/>
        </authorList>
    </citation>
    <scope>NUCLEOTIDE SEQUENCE</scope>
    <source>
        <tissue evidence="2">Leaf</tissue>
    </source>
</reference>
<dbReference type="SMART" id="SM00256">
    <property type="entry name" value="FBOX"/>
    <property type="match status" value="1"/>
</dbReference>
<dbReference type="PROSITE" id="PS50181">
    <property type="entry name" value="FBOX"/>
    <property type="match status" value="1"/>
</dbReference>
<dbReference type="AlphaFoldDB" id="A0A9E7EH94"/>
<keyword evidence="3" id="KW-1185">Reference proteome</keyword>
<dbReference type="EMBL" id="CP097502">
    <property type="protein sequence ID" value="URD77096.1"/>
    <property type="molecule type" value="Genomic_DNA"/>
</dbReference>
<dbReference type="InterPro" id="IPR001810">
    <property type="entry name" value="F-box_dom"/>
</dbReference>
<sequence length="320" mass="36471">MTNITTFKLKGWGDLPIDILMEIFKELNPIDRCTVARVAQSWQMAALHSSLWRTVDLQVLQSNFVRVDTGLRLPQALRTVVVCGQANVRCIIFHPSLHMNDEQLNLIARGCPRLNRLVLPCWERISNAAICNAIKKWRGLKSITVPDMASPLHTIQTIKRSCNSFTELKVMGSFHGEFASAISMYLRLKVLSLRCCTVSAASLMLICMCMKHLEVCNLSHSLVYLNEGWEVMPLKKWIDNILGELLLEQVEQNSSLRSFIYCRDYESCSACRRMMSGGMRLENEWRQDEVNSFDLDEDTNHDDGADVDAVAARDDRRKLS</sequence>
<dbReference type="OrthoDB" id="755252at2759"/>
<gene>
    <name evidence="2" type="ORF">MUK42_34053</name>
</gene>